<name>A0AAJ1Y6Q8_SERFO</name>
<reference evidence="1" key="1">
    <citation type="submission" date="2023-08" db="EMBL/GenBank/DDBJ databases">
        <title>The Comparative Genomic Analysis of Yersiniaceae from Polar Regions.</title>
        <authorList>
            <person name="Goncharov A."/>
            <person name="Aslanov B."/>
            <person name="Kolodzhieva V."/>
            <person name="Azarov D."/>
            <person name="Mochov A."/>
            <person name="Lebedeva E."/>
        </authorList>
    </citation>
    <scope>NUCLEOTIDE SEQUENCE</scope>
    <source>
        <strain evidence="1">Vf</strain>
    </source>
</reference>
<proteinExistence type="predicted"/>
<gene>
    <name evidence="1" type="ORF">RDT67_01020</name>
</gene>
<dbReference type="EMBL" id="JAVIGA010000001">
    <property type="protein sequence ID" value="MDQ9125001.1"/>
    <property type="molecule type" value="Genomic_DNA"/>
</dbReference>
<dbReference type="RefSeq" id="WP_309046448.1">
    <property type="nucleotide sequence ID" value="NZ_JAVIGA010000001.1"/>
</dbReference>
<organism evidence="1 2">
    <name type="scientific">Serratia fonticola</name>
    <dbReference type="NCBI Taxonomy" id="47917"/>
    <lineage>
        <taxon>Bacteria</taxon>
        <taxon>Pseudomonadati</taxon>
        <taxon>Pseudomonadota</taxon>
        <taxon>Gammaproteobacteria</taxon>
        <taxon>Enterobacterales</taxon>
        <taxon>Yersiniaceae</taxon>
        <taxon>Serratia</taxon>
    </lineage>
</organism>
<comment type="caution">
    <text evidence="1">The sequence shown here is derived from an EMBL/GenBank/DDBJ whole genome shotgun (WGS) entry which is preliminary data.</text>
</comment>
<dbReference type="Proteomes" id="UP001224622">
    <property type="component" value="Unassembled WGS sequence"/>
</dbReference>
<dbReference type="AlphaFoldDB" id="A0AAJ1Y6Q8"/>
<protein>
    <submittedName>
        <fullName evidence="1">Uncharacterized protein</fullName>
    </submittedName>
</protein>
<accession>A0AAJ1Y6Q8</accession>
<evidence type="ECO:0000313" key="1">
    <source>
        <dbReference type="EMBL" id="MDQ9125001.1"/>
    </source>
</evidence>
<sequence length="92" mass="9906">MEKKSMLVSITADTSMIEEKLGLLLEVLPEHVSDEFLSVITGLLNDVVFVNHPVTVGAGGTLNIVCTLDFDAAAYDQVMAAARTFKANVTHK</sequence>
<evidence type="ECO:0000313" key="2">
    <source>
        <dbReference type="Proteomes" id="UP001224622"/>
    </source>
</evidence>